<dbReference type="RefSeq" id="WP_220620481.1">
    <property type="nucleotide sequence ID" value="NZ_RKLR01000016.1"/>
</dbReference>
<gene>
    <name evidence="1" type="ORF">EGH21_21595</name>
</gene>
<keyword evidence="2" id="KW-1185">Reference proteome</keyword>
<reference evidence="1 2" key="1">
    <citation type="submission" date="2021-06" db="EMBL/GenBank/DDBJ databases">
        <title>Halomicroarcula sp. a new haloarchaeum isolated from saline soil.</title>
        <authorList>
            <person name="Duran-Viseras A."/>
            <person name="Sanchez-Porro C."/>
            <person name="Ventosa A."/>
        </authorList>
    </citation>
    <scope>NUCLEOTIDE SEQUENCE [LARGE SCALE GENOMIC DNA]</scope>
    <source>
        <strain evidence="1 2">F13</strain>
    </source>
</reference>
<sequence>MTGDEEPAQQCTLSEPVDLHAALETAAIEYPDVDANRAVVIYQHAILMVTATEGLATETREFDVELWQASPTEPDRDPDSLLAAFIDELLTTTETTRR</sequence>
<protein>
    <submittedName>
        <fullName evidence="1">Uncharacterized protein</fullName>
    </submittedName>
</protein>
<evidence type="ECO:0000313" key="2">
    <source>
        <dbReference type="Proteomes" id="UP001430377"/>
    </source>
</evidence>
<name>A0AAW4PYP9_9EURY</name>
<dbReference type="EMBL" id="RKLR01000016">
    <property type="protein sequence ID" value="MBX0325620.1"/>
    <property type="molecule type" value="Genomic_DNA"/>
</dbReference>
<evidence type="ECO:0000313" key="1">
    <source>
        <dbReference type="EMBL" id="MBX0325620.1"/>
    </source>
</evidence>
<dbReference type="Proteomes" id="UP001430377">
    <property type="component" value="Unassembled WGS sequence"/>
</dbReference>
<accession>A0AAW4PYP9</accession>
<organism evidence="1 2">
    <name type="scientific">Haloarcula rubra</name>
    <dbReference type="NCBI Taxonomy" id="2487747"/>
    <lineage>
        <taxon>Archaea</taxon>
        <taxon>Methanobacteriati</taxon>
        <taxon>Methanobacteriota</taxon>
        <taxon>Stenosarchaea group</taxon>
        <taxon>Halobacteria</taxon>
        <taxon>Halobacteriales</taxon>
        <taxon>Haloarculaceae</taxon>
        <taxon>Haloarcula</taxon>
    </lineage>
</organism>
<proteinExistence type="predicted"/>
<dbReference type="AlphaFoldDB" id="A0AAW4PYP9"/>
<comment type="caution">
    <text evidence="1">The sequence shown here is derived from an EMBL/GenBank/DDBJ whole genome shotgun (WGS) entry which is preliminary data.</text>
</comment>